<reference evidence="4" key="2">
    <citation type="submission" date="2022-01" db="EMBL/GenBank/DDBJ databases">
        <authorList>
            <person name="Yamashiro T."/>
            <person name="Shiraishi A."/>
            <person name="Satake H."/>
            <person name="Nakayama K."/>
        </authorList>
    </citation>
    <scope>NUCLEOTIDE SEQUENCE</scope>
</reference>
<sequence length="347" mass="39826">MASNFVKLDKFEGVDFRRWQRKMHFLLSSMSVVYVLTTPMPEDGGDNPTVEQVRKRAKMLNLPKNYRIPWRPNIWLRMHQVISILGRFTQHKMNMDEAIQVSCIIDKLPPFWKDFKHTLKHKKKELTLIELGSHLRIEESLRVQDSDKPKGNNADGPSVINIMEHNNSTKYNDNKVKRKHHDNTRANPKKKAKPSCWKCGKSGYIKRVCKGVNVGNKANGSGIKGLVDGSSNSLKGHNMFNKSLQFYYVTYVSKAYFMHDDDVVWWVDSGATILVCKDRCWFKTYESLNDGSILHMGNESTALVHGYGCVDLWFSSRKIVSLLNVLDVPNIRKNLVSSSVLNNCGYK</sequence>
<reference evidence="4" key="1">
    <citation type="journal article" date="2022" name="Int. J. Mol. Sci.">
        <title>Draft Genome of Tanacetum Coccineum: Genomic Comparison of Closely Related Tanacetum-Family Plants.</title>
        <authorList>
            <person name="Yamashiro T."/>
            <person name="Shiraishi A."/>
            <person name="Nakayama K."/>
            <person name="Satake H."/>
        </authorList>
    </citation>
    <scope>NUCLEOTIDE SEQUENCE</scope>
</reference>
<evidence type="ECO:0000313" key="5">
    <source>
        <dbReference type="Proteomes" id="UP001151760"/>
    </source>
</evidence>
<dbReference type="EMBL" id="BQNB010013834">
    <property type="protein sequence ID" value="GJT20791.1"/>
    <property type="molecule type" value="Genomic_DNA"/>
</dbReference>
<organism evidence="4 5">
    <name type="scientific">Tanacetum coccineum</name>
    <dbReference type="NCBI Taxonomy" id="301880"/>
    <lineage>
        <taxon>Eukaryota</taxon>
        <taxon>Viridiplantae</taxon>
        <taxon>Streptophyta</taxon>
        <taxon>Embryophyta</taxon>
        <taxon>Tracheophyta</taxon>
        <taxon>Spermatophyta</taxon>
        <taxon>Magnoliopsida</taxon>
        <taxon>eudicotyledons</taxon>
        <taxon>Gunneridae</taxon>
        <taxon>Pentapetalae</taxon>
        <taxon>asterids</taxon>
        <taxon>campanulids</taxon>
        <taxon>Asterales</taxon>
        <taxon>Asteraceae</taxon>
        <taxon>Asteroideae</taxon>
        <taxon>Anthemideae</taxon>
        <taxon>Anthemidinae</taxon>
        <taxon>Tanacetum</taxon>
    </lineage>
</organism>
<keyword evidence="1" id="KW-0863">Zinc-finger</keyword>
<dbReference type="PROSITE" id="PS50158">
    <property type="entry name" value="ZF_CCHC"/>
    <property type="match status" value="1"/>
</dbReference>
<feature type="region of interest" description="Disordered" evidence="2">
    <location>
        <begin position="142"/>
        <end position="192"/>
    </location>
</feature>
<dbReference type="InterPro" id="IPR001878">
    <property type="entry name" value="Znf_CCHC"/>
</dbReference>
<evidence type="ECO:0000256" key="1">
    <source>
        <dbReference type="PROSITE-ProRule" id="PRU00047"/>
    </source>
</evidence>
<evidence type="ECO:0000256" key="2">
    <source>
        <dbReference type="SAM" id="MobiDB-lite"/>
    </source>
</evidence>
<evidence type="ECO:0000313" key="4">
    <source>
        <dbReference type="EMBL" id="GJT20791.1"/>
    </source>
</evidence>
<comment type="caution">
    <text evidence="4">The sequence shown here is derived from an EMBL/GenBank/DDBJ whole genome shotgun (WGS) entry which is preliminary data.</text>
</comment>
<gene>
    <name evidence="4" type="ORF">Tco_0890728</name>
</gene>
<accession>A0ABQ5C494</accession>
<dbReference type="InterPro" id="IPR054722">
    <property type="entry name" value="PolX-like_BBD"/>
</dbReference>
<dbReference type="PANTHER" id="PTHR47592">
    <property type="entry name" value="PBF68 PROTEIN"/>
    <property type="match status" value="1"/>
</dbReference>
<protein>
    <submittedName>
        <fullName evidence="4">Zinc finger, CCHC-type containing protein</fullName>
    </submittedName>
</protein>
<feature type="domain" description="CCHC-type" evidence="3">
    <location>
        <begin position="196"/>
        <end position="210"/>
    </location>
</feature>
<feature type="compositionally biased region" description="Basic residues" evidence="2">
    <location>
        <begin position="176"/>
        <end position="192"/>
    </location>
</feature>
<dbReference type="PANTHER" id="PTHR47592:SF29">
    <property type="entry name" value="ZINC FINGER, CCHC-TYPE"/>
    <property type="match status" value="1"/>
</dbReference>
<proteinExistence type="predicted"/>
<dbReference type="Proteomes" id="UP001151760">
    <property type="component" value="Unassembled WGS sequence"/>
</dbReference>
<name>A0ABQ5C494_9ASTR</name>
<keyword evidence="5" id="KW-1185">Reference proteome</keyword>
<evidence type="ECO:0000259" key="3">
    <source>
        <dbReference type="PROSITE" id="PS50158"/>
    </source>
</evidence>
<dbReference type="Pfam" id="PF22936">
    <property type="entry name" value="Pol_BBD"/>
    <property type="match status" value="1"/>
</dbReference>
<keyword evidence="1" id="KW-0862">Zinc</keyword>
<keyword evidence="1" id="KW-0479">Metal-binding</keyword>